<dbReference type="GO" id="GO:0031054">
    <property type="term" value="P:pre-miRNA processing"/>
    <property type="evidence" value="ECO:0007669"/>
    <property type="project" value="TreeGrafter"/>
</dbReference>
<dbReference type="InterPro" id="IPR000999">
    <property type="entry name" value="RNase_III_dom"/>
</dbReference>
<dbReference type="Proteomes" id="UP000270296">
    <property type="component" value="Unassembled WGS sequence"/>
</dbReference>
<dbReference type="OrthoDB" id="2392202at2759"/>
<dbReference type="PANTHER" id="PTHR14950:SF37">
    <property type="entry name" value="ENDORIBONUCLEASE DICER"/>
    <property type="match status" value="1"/>
</dbReference>
<dbReference type="CDD" id="cd00593">
    <property type="entry name" value="RIBOc"/>
    <property type="match status" value="1"/>
</dbReference>
<evidence type="ECO:0000313" key="5">
    <source>
        <dbReference type="WBParaSite" id="SBAD_0000274401-mRNA-1"/>
    </source>
</evidence>
<dbReference type="GO" id="GO:0004530">
    <property type="term" value="F:deoxyribonuclease I activity"/>
    <property type="evidence" value="ECO:0007669"/>
    <property type="project" value="TreeGrafter"/>
</dbReference>
<gene>
    <name evidence="3" type="ORF">SBAD_LOCUS2614</name>
</gene>
<dbReference type="GO" id="GO:0030422">
    <property type="term" value="P:siRNA processing"/>
    <property type="evidence" value="ECO:0007669"/>
    <property type="project" value="TreeGrafter"/>
</dbReference>
<dbReference type="EMBL" id="UZAM01007320">
    <property type="protein sequence ID" value="VDO98314.1"/>
    <property type="molecule type" value="Genomic_DNA"/>
</dbReference>
<dbReference type="PROSITE" id="PS50142">
    <property type="entry name" value="RNASE_3_2"/>
    <property type="match status" value="1"/>
</dbReference>
<evidence type="ECO:0000256" key="1">
    <source>
        <dbReference type="ARBA" id="ARBA00022801"/>
    </source>
</evidence>
<dbReference type="SUPFAM" id="SSF69065">
    <property type="entry name" value="RNase III domain-like"/>
    <property type="match status" value="2"/>
</dbReference>
<evidence type="ECO:0000313" key="3">
    <source>
        <dbReference type="EMBL" id="VDO98314.1"/>
    </source>
</evidence>
<keyword evidence="1" id="KW-0378">Hydrolase</keyword>
<dbReference type="PANTHER" id="PTHR14950">
    <property type="entry name" value="DICER-RELATED"/>
    <property type="match status" value="1"/>
</dbReference>
<evidence type="ECO:0000313" key="4">
    <source>
        <dbReference type="Proteomes" id="UP000270296"/>
    </source>
</evidence>
<dbReference type="InterPro" id="IPR036389">
    <property type="entry name" value="RNase_III_sf"/>
</dbReference>
<dbReference type="GO" id="GO:0004525">
    <property type="term" value="F:ribonuclease III activity"/>
    <property type="evidence" value="ECO:0007669"/>
    <property type="project" value="InterPro"/>
</dbReference>
<reference evidence="3 4" key="2">
    <citation type="submission" date="2018-11" db="EMBL/GenBank/DDBJ databases">
        <authorList>
            <consortium name="Pathogen Informatics"/>
        </authorList>
    </citation>
    <scope>NUCLEOTIDE SEQUENCE [LARGE SCALE GENOMIC DNA]</scope>
</reference>
<dbReference type="GO" id="GO:0005634">
    <property type="term" value="C:nucleus"/>
    <property type="evidence" value="ECO:0007669"/>
    <property type="project" value="TreeGrafter"/>
</dbReference>
<dbReference type="Gene3D" id="1.10.1520.10">
    <property type="entry name" value="Ribonuclease III domain"/>
    <property type="match status" value="2"/>
</dbReference>
<dbReference type="GO" id="GO:0005737">
    <property type="term" value="C:cytoplasm"/>
    <property type="evidence" value="ECO:0007669"/>
    <property type="project" value="TreeGrafter"/>
</dbReference>
<dbReference type="WBParaSite" id="SBAD_0000274401-mRNA-1">
    <property type="protein sequence ID" value="SBAD_0000274401-mRNA-1"/>
    <property type="gene ID" value="SBAD_0000274401"/>
</dbReference>
<sequence>MLRSKEVCNYNLYRLGKNKNLPGMLIAHQFLPTENWLPPGYVVADISKTAALIENENGKLMDEKMDGLRQLVGRLSEEDLPMLNDLIEAENRPCATAVDVASSSLSDQFMLNRLSDKCIADCVEALLGVYLLSCGCNSTIKVMEWLGLKVSLESLQEPMTAEKLSPECANELDVLWKKYGISDFEKIIGYTFNNKVYLVESLTHSSFSANFSTRCYQRLEFLGDAVIDYLITRHFFDYQCNYTPGILTDLRSAMVNNTIFATIAVKYKYHKVSAIVTGFKHGGQIKILLSVSDAYVTSFILRNRKVYRYRKYVAREC</sequence>
<accession>A0A183IG70</accession>
<dbReference type="GO" id="GO:0006309">
    <property type="term" value="P:apoptotic DNA fragmentation"/>
    <property type="evidence" value="ECO:0007669"/>
    <property type="project" value="TreeGrafter"/>
</dbReference>
<dbReference type="Pfam" id="PF00636">
    <property type="entry name" value="Ribonuclease_3"/>
    <property type="match status" value="1"/>
</dbReference>
<name>A0A183IG70_9BILA</name>
<dbReference type="SMART" id="SM00535">
    <property type="entry name" value="RIBOc"/>
    <property type="match status" value="1"/>
</dbReference>
<reference evidence="5" key="1">
    <citation type="submission" date="2016-06" db="UniProtKB">
        <authorList>
            <consortium name="WormBaseParasite"/>
        </authorList>
    </citation>
    <scope>IDENTIFICATION</scope>
</reference>
<feature type="domain" description="RNase III" evidence="2">
    <location>
        <begin position="181"/>
        <end position="304"/>
    </location>
</feature>
<protein>
    <submittedName>
        <fullName evidence="5">RNase III domain-containing protein</fullName>
    </submittedName>
</protein>
<dbReference type="GO" id="GO:0003723">
    <property type="term" value="F:RNA binding"/>
    <property type="evidence" value="ECO:0007669"/>
    <property type="project" value="TreeGrafter"/>
</dbReference>
<dbReference type="PROSITE" id="PS00517">
    <property type="entry name" value="RNASE_3_1"/>
    <property type="match status" value="1"/>
</dbReference>
<dbReference type="AlphaFoldDB" id="A0A183IG70"/>
<organism evidence="5">
    <name type="scientific">Soboliphyme baturini</name>
    <dbReference type="NCBI Taxonomy" id="241478"/>
    <lineage>
        <taxon>Eukaryota</taxon>
        <taxon>Metazoa</taxon>
        <taxon>Ecdysozoa</taxon>
        <taxon>Nematoda</taxon>
        <taxon>Enoplea</taxon>
        <taxon>Dorylaimia</taxon>
        <taxon>Dioctophymatida</taxon>
        <taxon>Dioctophymatoidea</taxon>
        <taxon>Soboliphymatidae</taxon>
        <taxon>Soboliphyme</taxon>
    </lineage>
</organism>
<evidence type="ECO:0000259" key="2">
    <source>
        <dbReference type="PROSITE" id="PS50142"/>
    </source>
</evidence>
<proteinExistence type="predicted"/>
<keyword evidence="4" id="KW-1185">Reference proteome</keyword>